<feature type="transmembrane region" description="Helical" evidence="2">
    <location>
        <begin position="53"/>
        <end position="75"/>
    </location>
</feature>
<dbReference type="InterPro" id="IPR021460">
    <property type="entry name" value="DUF3112"/>
</dbReference>
<keyword evidence="2" id="KW-1133">Transmembrane helix</keyword>
<gene>
    <name evidence="3" type="ORF">NUU61_004541</name>
</gene>
<feature type="transmembrane region" description="Helical" evidence="2">
    <location>
        <begin position="247"/>
        <end position="267"/>
    </location>
</feature>
<dbReference type="EMBL" id="JAPMSZ010000005">
    <property type="protein sequence ID" value="KAJ5102319.1"/>
    <property type="molecule type" value="Genomic_DNA"/>
</dbReference>
<evidence type="ECO:0000313" key="4">
    <source>
        <dbReference type="Proteomes" id="UP001141434"/>
    </source>
</evidence>
<feature type="transmembrane region" description="Helical" evidence="2">
    <location>
        <begin position="87"/>
        <end position="107"/>
    </location>
</feature>
<accession>A0A9W9FLF7</accession>
<dbReference type="GeneID" id="81394291"/>
<protein>
    <submittedName>
        <fullName evidence="3">Uncharacterized protein</fullName>
    </submittedName>
</protein>
<feature type="transmembrane region" description="Helical" evidence="2">
    <location>
        <begin position="172"/>
        <end position="193"/>
    </location>
</feature>
<evidence type="ECO:0000256" key="1">
    <source>
        <dbReference type="SAM" id="MobiDB-lite"/>
    </source>
</evidence>
<dbReference type="RefSeq" id="XP_056513150.1">
    <property type="nucleotide sequence ID" value="XM_056655123.1"/>
</dbReference>
<feature type="compositionally biased region" description="Basic and acidic residues" evidence="1">
    <location>
        <begin position="308"/>
        <end position="317"/>
    </location>
</feature>
<dbReference type="OrthoDB" id="3357002at2759"/>
<feature type="transmembrane region" description="Helical" evidence="2">
    <location>
        <begin position="20"/>
        <end position="41"/>
    </location>
</feature>
<keyword evidence="4" id="KW-1185">Reference proteome</keyword>
<feature type="transmembrane region" description="Helical" evidence="2">
    <location>
        <begin position="127"/>
        <end position="152"/>
    </location>
</feature>
<keyword evidence="2" id="KW-0812">Transmembrane</keyword>
<feature type="transmembrane region" description="Helical" evidence="2">
    <location>
        <begin position="205"/>
        <end position="227"/>
    </location>
</feature>
<organism evidence="3 4">
    <name type="scientific">Penicillium alfredii</name>
    <dbReference type="NCBI Taxonomy" id="1506179"/>
    <lineage>
        <taxon>Eukaryota</taxon>
        <taxon>Fungi</taxon>
        <taxon>Dikarya</taxon>
        <taxon>Ascomycota</taxon>
        <taxon>Pezizomycotina</taxon>
        <taxon>Eurotiomycetes</taxon>
        <taxon>Eurotiomycetidae</taxon>
        <taxon>Eurotiales</taxon>
        <taxon>Aspergillaceae</taxon>
        <taxon>Penicillium</taxon>
    </lineage>
</organism>
<comment type="caution">
    <text evidence="3">The sequence shown here is derived from an EMBL/GenBank/DDBJ whole genome shotgun (WGS) entry which is preliminary data.</text>
</comment>
<dbReference type="Pfam" id="PF11309">
    <property type="entry name" value="DUF3112"/>
    <property type="match status" value="1"/>
</dbReference>
<evidence type="ECO:0000313" key="3">
    <source>
        <dbReference type="EMBL" id="KAJ5102319.1"/>
    </source>
</evidence>
<feature type="region of interest" description="Disordered" evidence="1">
    <location>
        <begin position="299"/>
        <end position="329"/>
    </location>
</feature>
<name>A0A9W9FLF7_9EURO</name>
<dbReference type="PANTHER" id="PTHR35184">
    <property type="entry name" value="YALI0C10208P"/>
    <property type="match status" value="1"/>
</dbReference>
<reference evidence="3" key="2">
    <citation type="journal article" date="2023" name="IMA Fungus">
        <title>Comparative genomic study of the Penicillium genus elucidates a diverse pangenome and 15 lateral gene transfer events.</title>
        <authorList>
            <person name="Petersen C."/>
            <person name="Sorensen T."/>
            <person name="Nielsen M.R."/>
            <person name="Sondergaard T.E."/>
            <person name="Sorensen J.L."/>
            <person name="Fitzpatrick D.A."/>
            <person name="Frisvad J.C."/>
            <person name="Nielsen K.L."/>
        </authorList>
    </citation>
    <scope>NUCLEOTIDE SEQUENCE</scope>
    <source>
        <strain evidence="3">IBT 34128</strain>
    </source>
</reference>
<evidence type="ECO:0000256" key="2">
    <source>
        <dbReference type="SAM" id="Phobius"/>
    </source>
</evidence>
<keyword evidence="2" id="KW-0472">Membrane</keyword>
<reference evidence="3" key="1">
    <citation type="submission" date="2022-11" db="EMBL/GenBank/DDBJ databases">
        <authorList>
            <person name="Petersen C."/>
        </authorList>
    </citation>
    <scope>NUCLEOTIDE SEQUENCE</scope>
    <source>
        <strain evidence="3">IBT 34128</strain>
    </source>
</reference>
<dbReference type="AlphaFoldDB" id="A0A9W9FLF7"/>
<dbReference type="Proteomes" id="UP001141434">
    <property type="component" value="Unassembled WGS sequence"/>
</dbReference>
<sequence>MGGPYASQTAQVGGLPTIPVDVPVCSVFLVLFLVAAIAHMTLFQRNLKRNHKFIPSAATFGLCMSRLIANAIRIAWACHPTNVRLAIAAQIFVAAGVVILFILNLLYAQRILRAAFPRLGWSQPVSLAFKALYFVVVLSIIMVITVTIQSVYTLNSNTHRIDRAVQLYGSTYFAIVSFLPLPIVLGVLLFSHGKKPVDPFGTGSWYAKASIIIVVAVLLCLGASFRAGTSWMTPRPLSNPAWYHHKACFYVFDFGIDLSVAAIFFVARVDRLFYIPDGSSKVHHYGGVISTISEDKGACGATPSPKSSEIRAGRDLEGGDVPRGSLSVL</sequence>
<dbReference type="PANTHER" id="PTHR35184:SF1">
    <property type="entry name" value="INTEGRAL MEMBRANE PROTEIN"/>
    <property type="match status" value="1"/>
</dbReference>
<proteinExistence type="predicted"/>